<organism evidence="3 4">
    <name type="scientific">Streptomyces aureus</name>
    <dbReference type="NCBI Taxonomy" id="193461"/>
    <lineage>
        <taxon>Bacteria</taxon>
        <taxon>Bacillati</taxon>
        <taxon>Actinomycetota</taxon>
        <taxon>Actinomycetes</taxon>
        <taxon>Kitasatosporales</taxon>
        <taxon>Streptomycetaceae</taxon>
        <taxon>Streptomyces</taxon>
    </lineage>
</organism>
<keyword evidence="1" id="KW-0812">Transmembrane</keyword>
<reference evidence="3 4" key="1">
    <citation type="submission" date="2024-08" db="EMBL/GenBank/DDBJ databases">
        <title>Genome sequence of Streptomyces aureus CACIA-1.46HGO.</title>
        <authorList>
            <person name="Evangelista-Martinez Z."/>
        </authorList>
    </citation>
    <scope>NUCLEOTIDE SEQUENCE [LARGE SCALE GENOMIC DNA]</scope>
    <source>
        <strain evidence="3 4">CACIA-1.46HGO</strain>
    </source>
</reference>
<evidence type="ECO:0000313" key="3">
    <source>
        <dbReference type="EMBL" id="MFA3835738.1"/>
    </source>
</evidence>
<dbReference type="Proteomes" id="UP001571476">
    <property type="component" value="Unassembled WGS sequence"/>
</dbReference>
<dbReference type="SUPFAM" id="SSF109854">
    <property type="entry name" value="DinB/YfiT-like putative metalloenzymes"/>
    <property type="match status" value="1"/>
</dbReference>
<proteinExistence type="predicted"/>
<dbReference type="Gene3D" id="1.20.120.450">
    <property type="entry name" value="dinb family like domain"/>
    <property type="match status" value="1"/>
</dbReference>
<evidence type="ECO:0000259" key="2">
    <source>
        <dbReference type="Pfam" id="PF12867"/>
    </source>
</evidence>
<comment type="caution">
    <text evidence="3">The sequence shown here is derived from an EMBL/GenBank/DDBJ whole genome shotgun (WGS) entry which is preliminary data.</text>
</comment>
<feature type="domain" description="DinB-like" evidence="2">
    <location>
        <begin position="15"/>
        <end position="173"/>
    </location>
</feature>
<gene>
    <name evidence="3" type="ORF">ACEG43_06030</name>
</gene>
<dbReference type="RefSeq" id="WP_372561700.1">
    <property type="nucleotide sequence ID" value="NZ_JBGOSP010000002.1"/>
</dbReference>
<dbReference type="InterPro" id="IPR034660">
    <property type="entry name" value="DinB/YfiT-like"/>
</dbReference>
<protein>
    <submittedName>
        <fullName evidence="3">DinB family protein</fullName>
    </submittedName>
</protein>
<evidence type="ECO:0000313" key="4">
    <source>
        <dbReference type="Proteomes" id="UP001571476"/>
    </source>
</evidence>
<sequence length="180" mass="20962">MDTSSSLDRLAVHEELERVRATFHRLLDGASEADLRRPTKGTRWTNEQLLFHMLFGYILMRPLLLLIRTFGRFPRGVGRVLARLLDAGTKPFDVVNYLGPVGGARILGRRRMGTVFDRVIAFLHQRLDAEREADFALAMPYPTRWDPFFRDVMTVADLYRYPTRHFDFHRAQLTLTAKDR</sequence>
<accession>A0ABV4SFK2</accession>
<feature type="transmembrane region" description="Helical" evidence="1">
    <location>
        <begin position="49"/>
        <end position="67"/>
    </location>
</feature>
<dbReference type="EMBL" id="JBGOSP010000002">
    <property type="protein sequence ID" value="MFA3835738.1"/>
    <property type="molecule type" value="Genomic_DNA"/>
</dbReference>
<evidence type="ECO:0000256" key="1">
    <source>
        <dbReference type="SAM" id="Phobius"/>
    </source>
</evidence>
<dbReference type="Pfam" id="PF12867">
    <property type="entry name" value="DinB_2"/>
    <property type="match status" value="1"/>
</dbReference>
<keyword evidence="4" id="KW-1185">Reference proteome</keyword>
<keyword evidence="1" id="KW-0472">Membrane</keyword>
<name>A0ABV4SFK2_9ACTN</name>
<dbReference type="InterPro" id="IPR024775">
    <property type="entry name" value="DinB-like"/>
</dbReference>
<keyword evidence="1" id="KW-1133">Transmembrane helix</keyword>